<keyword evidence="4" id="KW-1185">Reference proteome</keyword>
<dbReference type="KEGG" id="hch:HCH_00970"/>
<feature type="domain" description="FIST" evidence="1">
    <location>
        <begin position="28"/>
        <end position="223"/>
    </location>
</feature>
<dbReference type="OrthoDB" id="9770435at2"/>
<evidence type="ECO:0000259" key="2">
    <source>
        <dbReference type="SMART" id="SM01204"/>
    </source>
</evidence>
<dbReference type="HOGENOM" id="CLU_719171_0_0_6"/>
<dbReference type="Pfam" id="PF10442">
    <property type="entry name" value="FIST_C"/>
    <property type="match status" value="1"/>
</dbReference>
<evidence type="ECO:0000313" key="4">
    <source>
        <dbReference type="Proteomes" id="UP000000238"/>
    </source>
</evidence>
<dbReference type="eggNOG" id="COG3287">
    <property type="taxonomic scope" value="Bacteria"/>
</dbReference>
<dbReference type="InterPro" id="IPR019494">
    <property type="entry name" value="FIST_C"/>
</dbReference>
<evidence type="ECO:0000313" key="3">
    <source>
        <dbReference type="EMBL" id="ABC27858.1"/>
    </source>
</evidence>
<gene>
    <name evidence="3" type="ordered locus">HCH_00970</name>
</gene>
<organism evidence="3 4">
    <name type="scientific">Hahella chejuensis (strain KCTC 2396)</name>
    <dbReference type="NCBI Taxonomy" id="349521"/>
    <lineage>
        <taxon>Bacteria</taxon>
        <taxon>Pseudomonadati</taxon>
        <taxon>Pseudomonadota</taxon>
        <taxon>Gammaproteobacteria</taxon>
        <taxon>Oceanospirillales</taxon>
        <taxon>Hahellaceae</taxon>
        <taxon>Hahella</taxon>
    </lineage>
</organism>
<dbReference type="SMART" id="SM00897">
    <property type="entry name" value="FIST"/>
    <property type="match status" value="1"/>
</dbReference>
<dbReference type="PANTHER" id="PTHR40252:SF2">
    <property type="entry name" value="BLR0328 PROTEIN"/>
    <property type="match status" value="1"/>
</dbReference>
<dbReference type="AlphaFoldDB" id="Q2SNB6"/>
<dbReference type="Proteomes" id="UP000000238">
    <property type="component" value="Chromosome"/>
</dbReference>
<dbReference type="SMART" id="SM01204">
    <property type="entry name" value="FIST_C"/>
    <property type="match status" value="1"/>
</dbReference>
<evidence type="ECO:0000259" key="1">
    <source>
        <dbReference type="SMART" id="SM00897"/>
    </source>
</evidence>
<dbReference type="Pfam" id="PF08495">
    <property type="entry name" value="FIST"/>
    <property type="match status" value="1"/>
</dbReference>
<dbReference type="PANTHER" id="PTHR40252">
    <property type="entry name" value="BLR0328 PROTEIN"/>
    <property type="match status" value="1"/>
</dbReference>
<dbReference type="InterPro" id="IPR013702">
    <property type="entry name" value="FIST_domain_N"/>
</dbReference>
<dbReference type="EMBL" id="CP000155">
    <property type="protein sequence ID" value="ABC27858.1"/>
    <property type="molecule type" value="Genomic_DNA"/>
</dbReference>
<name>Q2SNB6_HAHCH</name>
<protein>
    <recommendedName>
        <fullName evidence="5">FIST domain-containing protein</fullName>
    </recommendedName>
</protein>
<sequence>MKACSTSTNAADPYRAGTMMGDVLVSIRPEVVFLFSTVHYENPQELVEGLYDSIGNDELVIIGSTGDGFFESEGPRDIGACALGLNSEGLVRWRASYASGVGDQPAQTARAALTAALQACGDDKPTCMFMVSDFRADASQIEKVLEFETDIPIVGGFAADDNKMASCTLYANRRALSDAVVVMTASGELHFDISIGNTLSPVGKPGVIDKAEGATIFSIDGTDAMDFIERETGKPVLQSDRGITSLSIIDSDEPGITRLRSIVPDFSVSERFLGLYGGIEQGKTVQVCLAQPQTIISEVYKIAEKARNQGVKPVAAIIVSCVGRKWLLGQEIEHEILALAEHFGAALPIAGFPSFGEIGPLKTAKGYSRNLFHNMTYVLLLISE</sequence>
<evidence type="ECO:0008006" key="5">
    <source>
        <dbReference type="Google" id="ProtNLM"/>
    </source>
</evidence>
<feature type="domain" description="FIST C-domain" evidence="2">
    <location>
        <begin position="224"/>
        <end position="361"/>
    </location>
</feature>
<accession>Q2SNB6</accession>
<proteinExistence type="predicted"/>
<dbReference type="RefSeq" id="WP_011394933.1">
    <property type="nucleotide sequence ID" value="NC_007645.1"/>
</dbReference>
<dbReference type="STRING" id="349521.HCH_00970"/>
<reference evidence="3 4" key="1">
    <citation type="journal article" date="2005" name="Nucleic Acids Res.">
        <title>Genomic blueprint of Hahella chejuensis, a marine microbe producing an algicidal agent.</title>
        <authorList>
            <person name="Jeong H."/>
            <person name="Yim J.H."/>
            <person name="Lee C."/>
            <person name="Choi S.-H."/>
            <person name="Park Y.K."/>
            <person name="Yoon S.H."/>
            <person name="Hur C.-G."/>
            <person name="Kang H.-Y."/>
            <person name="Kim D."/>
            <person name="Lee H.H."/>
            <person name="Park K.H."/>
            <person name="Park S.-H."/>
            <person name="Park H.-S."/>
            <person name="Lee H.K."/>
            <person name="Oh T.K."/>
            <person name="Kim J.F."/>
        </authorList>
    </citation>
    <scope>NUCLEOTIDE SEQUENCE [LARGE SCALE GENOMIC DNA]</scope>
    <source>
        <strain evidence="3 4">KCTC 2396</strain>
    </source>
</reference>